<dbReference type="Proteomes" id="UP000291933">
    <property type="component" value="Unassembled WGS sequence"/>
</dbReference>
<dbReference type="InterPro" id="IPR046336">
    <property type="entry name" value="Lon_prtase_N_sf"/>
</dbReference>
<proteinExistence type="predicted"/>
<dbReference type="EMBL" id="SDMR01000001">
    <property type="protein sequence ID" value="TBT96305.1"/>
    <property type="molecule type" value="Genomic_DNA"/>
</dbReference>
<reference evidence="2 3" key="1">
    <citation type="submission" date="2019-01" db="EMBL/GenBank/DDBJ databases">
        <title>Lactibacter flavus gen. nov., sp. nov., a novel bacterium of the family Propionibacteriaceae isolated from raw milk and dairy products.</title>
        <authorList>
            <person name="Huptas C."/>
            <person name="Wenning M."/>
            <person name="Breitenwieser F."/>
            <person name="Doll E."/>
            <person name="Von Neubeck M."/>
            <person name="Busse H.-J."/>
            <person name="Scherer S."/>
        </authorList>
    </citation>
    <scope>NUCLEOTIDE SEQUENCE [LARGE SCALE GENOMIC DNA]</scope>
    <source>
        <strain evidence="2 3">DSM 22130</strain>
    </source>
</reference>
<name>A0A4Q9KPN2_PROTD</name>
<dbReference type="AlphaFoldDB" id="A0A4Q9KPN2"/>
<dbReference type="SUPFAM" id="SSF88697">
    <property type="entry name" value="PUA domain-like"/>
    <property type="match status" value="1"/>
</dbReference>
<dbReference type="Gene3D" id="2.30.130.40">
    <property type="entry name" value="LON domain-like"/>
    <property type="match status" value="1"/>
</dbReference>
<dbReference type="OrthoDB" id="25394at2"/>
<evidence type="ECO:0000259" key="1">
    <source>
        <dbReference type="PROSITE" id="PS51787"/>
    </source>
</evidence>
<evidence type="ECO:0000313" key="3">
    <source>
        <dbReference type="Proteomes" id="UP000291933"/>
    </source>
</evidence>
<feature type="domain" description="Lon N-terminal" evidence="1">
    <location>
        <begin position="1"/>
        <end position="194"/>
    </location>
</feature>
<protein>
    <submittedName>
        <fullName evidence="2">Peptidase S16</fullName>
    </submittedName>
</protein>
<dbReference type="SMART" id="SM00464">
    <property type="entry name" value="LON"/>
    <property type="match status" value="1"/>
</dbReference>
<dbReference type="InterPro" id="IPR003111">
    <property type="entry name" value="Lon_prtase_N"/>
</dbReference>
<gene>
    <name evidence="2" type="ORF">ET996_01170</name>
</gene>
<dbReference type="PANTHER" id="PTHR46732">
    <property type="entry name" value="ATP-DEPENDENT PROTEASE LA (LON) DOMAIN PROTEIN"/>
    <property type="match status" value="1"/>
</dbReference>
<comment type="caution">
    <text evidence="2">The sequence shown here is derived from an EMBL/GenBank/DDBJ whole genome shotgun (WGS) entry which is preliminary data.</text>
</comment>
<sequence>MSALPIFPLGSVLLPGMPLALRVFEPRYLELMRDVLAGEREFGVVLIERGHEVGGGDARFDLGTVAQIADLQRAASWLQVLARGTDRFRVTRWLPDDPYPRAEVERLPSPAWSDADAPLLSRADKVVRRGLARTSEFENTDWNPGVQLPGEGTALAWRLAGIAPIGPLDHLDLLSSETASELLTRLIAHVEALEETWIASLGD</sequence>
<accession>A0A4Q9KPN2</accession>
<organism evidence="2 3">
    <name type="scientific">Propioniciclava tarda</name>
    <dbReference type="NCBI Taxonomy" id="433330"/>
    <lineage>
        <taxon>Bacteria</taxon>
        <taxon>Bacillati</taxon>
        <taxon>Actinomycetota</taxon>
        <taxon>Actinomycetes</taxon>
        <taxon>Propionibacteriales</taxon>
        <taxon>Propionibacteriaceae</taxon>
        <taxon>Propioniciclava</taxon>
    </lineage>
</organism>
<keyword evidence="3" id="KW-1185">Reference proteome</keyword>
<dbReference type="PANTHER" id="PTHR46732:SF8">
    <property type="entry name" value="ATP-DEPENDENT PROTEASE LA (LON) DOMAIN PROTEIN"/>
    <property type="match status" value="1"/>
</dbReference>
<evidence type="ECO:0000313" key="2">
    <source>
        <dbReference type="EMBL" id="TBT96305.1"/>
    </source>
</evidence>
<dbReference type="Pfam" id="PF02190">
    <property type="entry name" value="LON_substr_bdg"/>
    <property type="match status" value="1"/>
</dbReference>
<dbReference type="InterPro" id="IPR015947">
    <property type="entry name" value="PUA-like_sf"/>
</dbReference>
<dbReference type="RefSeq" id="WP_131170717.1">
    <property type="nucleotide sequence ID" value="NZ_FXTL01000001.1"/>
</dbReference>
<dbReference type="PROSITE" id="PS51787">
    <property type="entry name" value="LON_N"/>
    <property type="match status" value="1"/>
</dbReference>